<dbReference type="InParanoid" id="W3X5R8"/>
<dbReference type="EMBL" id="KI912112">
    <property type="protein sequence ID" value="ETS81478.1"/>
    <property type="molecule type" value="Genomic_DNA"/>
</dbReference>
<dbReference type="Proteomes" id="UP000030651">
    <property type="component" value="Unassembled WGS sequence"/>
</dbReference>
<evidence type="ECO:0000313" key="2">
    <source>
        <dbReference type="Proteomes" id="UP000030651"/>
    </source>
</evidence>
<accession>W3X5R8</accession>
<sequence length="240" mass="27197">MSNFDARNDALERQQAVNVASIHGPFCPGNLWDLGYQLEWSFDAAEDIDSLHDAVALAQSTLKDNPNWQSEPDRYIILSYFGRLLHRSFNETGNALHLHTSIHMFRLAVDADIPDKAQLALIFSTIGCVFGAQYGQTRNLDDLQQGLDMSVQAVDVVPEDHPTSRIFCSNMGTFLSRRFLATSDIKDLEDAVDAVWQAFKKIPRGYPSRAPLLWRLYRELEKAVNKELRIVDDAEIVEIE</sequence>
<dbReference type="GeneID" id="19271493"/>
<dbReference type="AlphaFoldDB" id="W3X5R8"/>
<proteinExistence type="predicted"/>
<dbReference type="STRING" id="1229662.W3X5R8"/>
<dbReference type="OrthoDB" id="9991317at2759"/>
<reference evidence="2" key="1">
    <citation type="journal article" date="2015" name="BMC Genomics">
        <title>Genomic and transcriptomic analysis of the endophytic fungus Pestalotiopsis fici reveals its lifestyle and high potential for synthesis of natural products.</title>
        <authorList>
            <person name="Wang X."/>
            <person name="Zhang X."/>
            <person name="Liu L."/>
            <person name="Xiang M."/>
            <person name="Wang W."/>
            <person name="Sun X."/>
            <person name="Che Y."/>
            <person name="Guo L."/>
            <person name="Liu G."/>
            <person name="Guo L."/>
            <person name="Wang C."/>
            <person name="Yin W.B."/>
            <person name="Stadler M."/>
            <person name="Zhang X."/>
            <person name="Liu X."/>
        </authorList>
    </citation>
    <scope>NUCLEOTIDE SEQUENCE [LARGE SCALE GENOMIC DNA]</scope>
    <source>
        <strain evidence="2">W106-1 / CGMCC3.15140</strain>
    </source>
</reference>
<dbReference type="KEGG" id="pfy:PFICI_06480"/>
<dbReference type="RefSeq" id="XP_007833252.1">
    <property type="nucleotide sequence ID" value="XM_007835061.1"/>
</dbReference>
<protein>
    <submittedName>
        <fullName evidence="1">Uncharacterized protein</fullName>
    </submittedName>
</protein>
<gene>
    <name evidence="1" type="ORF">PFICI_06480</name>
</gene>
<name>W3X5R8_PESFW</name>
<organism evidence="1 2">
    <name type="scientific">Pestalotiopsis fici (strain W106-1 / CGMCC3.15140)</name>
    <dbReference type="NCBI Taxonomy" id="1229662"/>
    <lineage>
        <taxon>Eukaryota</taxon>
        <taxon>Fungi</taxon>
        <taxon>Dikarya</taxon>
        <taxon>Ascomycota</taxon>
        <taxon>Pezizomycotina</taxon>
        <taxon>Sordariomycetes</taxon>
        <taxon>Xylariomycetidae</taxon>
        <taxon>Amphisphaeriales</taxon>
        <taxon>Sporocadaceae</taxon>
        <taxon>Pestalotiopsis</taxon>
    </lineage>
</organism>
<keyword evidence="2" id="KW-1185">Reference proteome</keyword>
<evidence type="ECO:0000313" key="1">
    <source>
        <dbReference type="EMBL" id="ETS81478.1"/>
    </source>
</evidence>
<dbReference type="HOGENOM" id="CLU_1156745_0_0_1"/>